<accession>D5AA96</accession>
<dbReference type="InterPro" id="IPR023335">
    <property type="entry name" value="ATP12_ortho_dom_sf"/>
</dbReference>
<proteinExistence type="evidence at transcript level"/>
<name>D5AA96_PICSI</name>
<dbReference type="GO" id="GO:0033615">
    <property type="term" value="P:mitochondrial proton-transporting ATP synthase complex assembly"/>
    <property type="evidence" value="ECO:0007669"/>
    <property type="project" value="TreeGrafter"/>
</dbReference>
<protein>
    <recommendedName>
        <fullName evidence="2">ATP synthase mitochondrial F1 complex assembly factor 2</fullName>
    </recommendedName>
</protein>
<dbReference type="Gene3D" id="1.10.3580.10">
    <property type="entry name" value="ATP12 ATPase"/>
    <property type="match status" value="1"/>
</dbReference>
<organism evidence="1">
    <name type="scientific">Picea sitchensis</name>
    <name type="common">Sitka spruce</name>
    <name type="synonym">Pinus sitchensis</name>
    <dbReference type="NCBI Taxonomy" id="3332"/>
    <lineage>
        <taxon>Eukaryota</taxon>
        <taxon>Viridiplantae</taxon>
        <taxon>Streptophyta</taxon>
        <taxon>Embryophyta</taxon>
        <taxon>Tracheophyta</taxon>
        <taxon>Spermatophyta</taxon>
        <taxon>Pinopsida</taxon>
        <taxon>Pinidae</taxon>
        <taxon>Conifers I</taxon>
        <taxon>Pinales</taxon>
        <taxon>Pinaceae</taxon>
        <taxon>Picea</taxon>
    </lineage>
</organism>
<dbReference type="PANTHER" id="PTHR21013:SF10">
    <property type="entry name" value="ATP SYNTHASE MITOCHONDRIAL F1 COMPLEX ASSEMBLY FACTOR 2"/>
    <property type="match status" value="1"/>
</dbReference>
<dbReference type="GO" id="GO:0005739">
    <property type="term" value="C:mitochondrion"/>
    <property type="evidence" value="ECO:0007669"/>
    <property type="project" value="TreeGrafter"/>
</dbReference>
<dbReference type="EMBL" id="BT123124">
    <property type="protein sequence ID" value="ADE76465.1"/>
    <property type="molecule type" value="mRNA"/>
</dbReference>
<sequence length="195" mass="21996">MPLMKLSCTALERAPLIRERTIENLLRHIHTDLVFCRAPGDSDLTSHVHDLQVEFMDPLFDWMEAELGVRPMLYTSIFAGKQPQELVNAMECFLKKTDNWELTAIDAITAAAKSITIAFAVFRGRLDVEEAIKLIRLEEDLQVDKWGLVEGGHDVDMADLRVHISSAVAFLGEAPRPCVEELFGENILLALMQSY</sequence>
<reference evidence="1" key="1">
    <citation type="submission" date="2010-04" db="EMBL/GenBank/DDBJ databases">
        <authorList>
            <person name="Reid K.E."/>
            <person name="Liao N."/>
            <person name="Chan S."/>
            <person name="Docking R."/>
            <person name="Taylor G."/>
            <person name="Moore R."/>
            <person name="Mayo M."/>
            <person name="Munro S."/>
            <person name="King J."/>
            <person name="Yanchuk A."/>
            <person name="Holt R."/>
            <person name="Jones S."/>
            <person name="Marra M."/>
            <person name="Ritland C.E."/>
            <person name="Ritland K."/>
            <person name="Bohlmann J."/>
        </authorList>
    </citation>
    <scope>NUCLEOTIDE SEQUENCE</scope>
    <source>
        <tissue evidence="1">Bud</tissue>
    </source>
</reference>
<dbReference type="AlphaFoldDB" id="D5AA96"/>
<dbReference type="SUPFAM" id="SSF160909">
    <property type="entry name" value="ATP12-like"/>
    <property type="match status" value="1"/>
</dbReference>
<dbReference type="PANTHER" id="PTHR21013">
    <property type="entry name" value="ATP SYNTHASE MITOCHONDRIAL F1 COMPLEX ASSEMBLY FACTOR 2/ATP12 PROTEIN, MITOCHONDRIAL PRECURSOR"/>
    <property type="match status" value="1"/>
</dbReference>
<evidence type="ECO:0000313" key="1">
    <source>
        <dbReference type="EMBL" id="ADE76465.1"/>
    </source>
</evidence>
<dbReference type="InterPro" id="IPR011419">
    <property type="entry name" value="ATP12_ATP_synth-F1-assembly"/>
</dbReference>
<dbReference type="Pfam" id="PF07542">
    <property type="entry name" value="ATP12"/>
    <property type="match status" value="1"/>
</dbReference>
<evidence type="ECO:0008006" key="2">
    <source>
        <dbReference type="Google" id="ProtNLM"/>
    </source>
</evidence>